<organism evidence="6 7">
    <name type="scientific">Oidiodendron maius (strain Zn)</name>
    <dbReference type="NCBI Taxonomy" id="913774"/>
    <lineage>
        <taxon>Eukaryota</taxon>
        <taxon>Fungi</taxon>
        <taxon>Dikarya</taxon>
        <taxon>Ascomycota</taxon>
        <taxon>Pezizomycotina</taxon>
        <taxon>Leotiomycetes</taxon>
        <taxon>Leotiomycetes incertae sedis</taxon>
        <taxon>Myxotrichaceae</taxon>
        <taxon>Oidiodendron</taxon>
    </lineage>
</organism>
<name>A0A0C3CN25_OIDMZ</name>
<dbReference type="InterPro" id="IPR004097">
    <property type="entry name" value="DHHA2"/>
</dbReference>
<dbReference type="EMBL" id="KN832877">
    <property type="protein sequence ID" value="KIN00414.1"/>
    <property type="molecule type" value="Genomic_DNA"/>
</dbReference>
<dbReference type="Pfam" id="PF02833">
    <property type="entry name" value="DHHA2"/>
    <property type="match status" value="1"/>
</dbReference>
<keyword evidence="2" id="KW-0479">Metal-binding</keyword>
<keyword evidence="3" id="KW-0378">Hydrolase</keyword>
<evidence type="ECO:0000313" key="7">
    <source>
        <dbReference type="Proteomes" id="UP000054321"/>
    </source>
</evidence>
<evidence type="ECO:0000256" key="1">
    <source>
        <dbReference type="ARBA" id="ARBA00001936"/>
    </source>
</evidence>
<dbReference type="Proteomes" id="UP000054321">
    <property type="component" value="Unassembled WGS sequence"/>
</dbReference>
<keyword evidence="7" id="KW-1185">Reference proteome</keyword>
<accession>A0A0C3CN25</accession>
<dbReference type="GO" id="GO:0046872">
    <property type="term" value="F:metal ion binding"/>
    <property type="evidence" value="ECO:0007669"/>
    <property type="project" value="UniProtKB-KW"/>
</dbReference>
<dbReference type="FunCoup" id="A0A0C3CN25">
    <property type="interactions" value="219"/>
</dbReference>
<reference evidence="6 7" key="1">
    <citation type="submission" date="2014-04" db="EMBL/GenBank/DDBJ databases">
        <authorList>
            <consortium name="DOE Joint Genome Institute"/>
            <person name="Kuo A."/>
            <person name="Martino E."/>
            <person name="Perotto S."/>
            <person name="Kohler A."/>
            <person name="Nagy L.G."/>
            <person name="Floudas D."/>
            <person name="Copeland A."/>
            <person name="Barry K.W."/>
            <person name="Cichocki N."/>
            <person name="Veneault-Fourrey C."/>
            <person name="LaButti K."/>
            <person name="Lindquist E.A."/>
            <person name="Lipzen A."/>
            <person name="Lundell T."/>
            <person name="Morin E."/>
            <person name="Murat C."/>
            <person name="Sun H."/>
            <person name="Tunlid A."/>
            <person name="Henrissat B."/>
            <person name="Grigoriev I.V."/>
            <person name="Hibbett D.S."/>
            <person name="Martin F."/>
            <person name="Nordberg H.P."/>
            <person name="Cantor M.N."/>
            <person name="Hua S.X."/>
        </authorList>
    </citation>
    <scope>NUCLEOTIDE SEQUENCE [LARGE SCALE GENOMIC DNA]</scope>
    <source>
        <strain evidence="6 7">Zn</strain>
    </source>
</reference>
<protein>
    <recommendedName>
        <fullName evidence="5">DHHA2 domain-containing protein</fullName>
    </recommendedName>
</protein>
<dbReference type="GO" id="GO:0004309">
    <property type="term" value="F:exopolyphosphatase activity"/>
    <property type="evidence" value="ECO:0007669"/>
    <property type="project" value="TreeGrafter"/>
</dbReference>
<evidence type="ECO:0000256" key="2">
    <source>
        <dbReference type="ARBA" id="ARBA00022723"/>
    </source>
</evidence>
<evidence type="ECO:0000259" key="5">
    <source>
        <dbReference type="SMART" id="SM01131"/>
    </source>
</evidence>
<feature type="domain" description="DHHA2" evidence="5">
    <location>
        <begin position="249"/>
        <end position="403"/>
    </location>
</feature>
<dbReference type="GO" id="GO:0005737">
    <property type="term" value="C:cytoplasm"/>
    <property type="evidence" value="ECO:0007669"/>
    <property type="project" value="InterPro"/>
</dbReference>
<dbReference type="SUPFAM" id="SSF64182">
    <property type="entry name" value="DHH phosphoesterases"/>
    <property type="match status" value="1"/>
</dbReference>
<evidence type="ECO:0000256" key="3">
    <source>
        <dbReference type="ARBA" id="ARBA00022801"/>
    </source>
</evidence>
<dbReference type="PANTHER" id="PTHR12112">
    <property type="entry name" value="BNIP - RELATED"/>
    <property type="match status" value="1"/>
</dbReference>
<dbReference type="AlphaFoldDB" id="A0A0C3CN25"/>
<dbReference type="InterPro" id="IPR038763">
    <property type="entry name" value="DHH_sf"/>
</dbReference>
<evidence type="ECO:0000313" key="6">
    <source>
        <dbReference type="EMBL" id="KIN00414.1"/>
    </source>
</evidence>
<proteinExistence type="predicted"/>
<evidence type="ECO:0000256" key="4">
    <source>
        <dbReference type="ARBA" id="ARBA00023211"/>
    </source>
</evidence>
<comment type="cofactor">
    <cofactor evidence="1">
        <name>Mn(2+)</name>
        <dbReference type="ChEBI" id="CHEBI:29035"/>
    </cofactor>
</comment>
<dbReference type="HOGENOM" id="CLU_019358_1_0_1"/>
<keyword evidence="4" id="KW-0464">Manganese</keyword>
<gene>
    <name evidence="6" type="ORF">OIDMADRAFT_164877</name>
</gene>
<reference evidence="7" key="2">
    <citation type="submission" date="2015-01" db="EMBL/GenBank/DDBJ databases">
        <title>Evolutionary Origins and Diversification of the Mycorrhizal Mutualists.</title>
        <authorList>
            <consortium name="DOE Joint Genome Institute"/>
            <consortium name="Mycorrhizal Genomics Consortium"/>
            <person name="Kohler A."/>
            <person name="Kuo A."/>
            <person name="Nagy L.G."/>
            <person name="Floudas D."/>
            <person name="Copeland A."/>
            <person name="Barry K.W."/>
            <person name="Cichocki N."/>
            <person name="Veneault-Fourrey C."/>
            <person name="LaButti K."/>
            <person name="Lindquist E.A."/>
            <person name="Lipzen A."/>
            <person name="Lundell T."/>
            <person name="Morin E."/>
            <person name="Murat C."/>
            <person name="Riley R."/>
            <person name="Ohm R."/>
            <person name="Sun H."/>
            <person name="Tunlid A."/>
            <person name="Henrissat B."/>
            <person name="Grigoriev I.V."/>
            <person name="Hibbett D.S."/>
            <person name="Martin F."/>
        </authorList>
    </citation>
    <scope>NUCLEOTIDE SEQUENCE [LARGE SCALE GENOMIC DNA]</scope>
    <source>
        <strain evidence="7">Zn</strain>
    </source>
</reference>
<sequence length="407" mass="45501">MPLPRVSLRSFLSSAKSTLNTSIQQSSPITFVVGNESADLDSICCAVVLAYLRTYTAAQSSVLYIPLSNLPRADLALRPELIPVLSHARLEPKDLVTLSDISLSTPISHTIPAENTKWILVDHNALQGELSKAYGTRLFGCIDHHDEEGSVLQDCGAEPRIVQKSGSCSSLVVEYCKEAWDALSKRSNDRETAAWDAELSRLALAPILIDTTNLTDKHKVTDADIAATKYLESLIMAEPGSRFDRDEYFEKIASAKNDIRHLGLLDILRKDYKQWTEAGSATLGISSVVKDIQFLIDKAGGPVKFFAAMKDFASERKLSTFAIMTTSQKDGTFRRELLVWGLDKRAARAAEKFEIGSKETLGLQQWEEGLLDFQDESQRRRCWWQERVEHSRKQVAPMLRSYIQDTT</sequence>
<dbReference type="InParanoid" id="A0A0C3CN25"/>
<dbReference type="InterPro" id="IPR001667">
    <property type="entry name" value="DDH_dom"/>
</dbReference>
<dbReference type="Gene3D" id="3.90.1640.10">
    <property type="entry name" value="inorganic pyrophosphatase (n-terminal core)"/>
    <property type="match status" value="1"/>
</dbReference>
<dbReference type="PANTHER" id="PTHR12112:SF39">
    <property type="entry name" value="EG:152A3.5 PROTEIN (FBGN0003116_PN PROTEIN)"/>
    <property type="match status" value="1"/>
</dbReference>
<dbReference type="OrthoDB" id="374045at2759"/>
<dbReference type="SMART" id="SM01131">
    <property type="entry name" value="DHHA2"/>
    <property type="match status" value="1"/>
</dbReference>
<dbReference type="Pfam" id="PF01368">
    <property type="entry name" value="DHH"/>
    <property type="match status" value="1"/>
</dbReference>
<dbReference type="Gene3D" id="3.10.310.20">
    <property type="entry name" value="DHHA2 domain"/>
    <property type="match status" value="1"/>
</dbReference>
<dbReference type="InterPro" id="IPR038222">
    <property type="entry name" value="DHHA2_dom_sf"/>
</dbReference>
<dbReference type="STRING" id="913774.A0A0C3CN25"/>